<sequence length="165" mass="19034">MHSALPSRHSRRRALGTAIGVCFVLALLGNVFTGDALETWYLPLQKPDFLIPLWAFTAIGLLYYVLFGVVLYRVLTRIQEARVRRQALLLTLAVLVGNEAWNFAFLGMRSTWNGFVGILLFLIPVLWLAWTLRHHERLSGWLVTCYAVWVLYDVLWTYALWQLNP</sequence>
<proteinExistence type="inferred from homology"/>
<comment type="similarity">
    <text evidence="2">Belongs to the TspO/BZRP family.</text>
</comment>
<evidence type="ECO:0000256" key="5">
    <source>
        <dbReference type="ARBA" id="ARBA00023136"/>
    </source>
</evidence>
<dbReference type="Proteomes" id="UP000198510">
    <property type="component" value="Unassembled WGS sequence"/>
</dbReference>
<feature type="transmembrane region" description="Helical" evidence="6">
    <location>
        <begin position="141"/>
        <end position="161"/>
    </location>
</feature>
<dbReference type="PANTHER" id="PTHR10057">
    <property type="entry name" value="PERIPHERAL-TYPE BENZODIAZEPINE RECEPTOR"/>
    <property type="match status" value="1"/>
</dbReference>
<keyword evidence="3 6" id="KW-0812">Transmembrane</keyword>
<evidence type="ECO:0000313" key="7">
    <source>
        <dbReference type="EMBL" id="SDM17833.1"/>
    </source>
</evidence>
<keyword evidence="8" id="KW-1185">Reference proteome</keyword>
<dbReference type="EMBL" id="FNFO01000011">
    <property type="protein sequence ID" value="SDM17833.1"/>
    <property type="molecule type" value="Genomic_DNA"/>
</dbReference>
<dbReference type="Pfam" id="PF03073">
    <property type="entry name" value="TspO_MBR"/>
    <property type="match status" value="1"/>
</dbReference>
<organism evidence="7 8">
    <name type="scientific">Catalinimonas alkaloidigena</name>
    <dbReference type="NCBI Taxonomy" id="1075417"/>
    <lineage>
        <taxon>Bacteria</taxon>
        <taxon>Pseudomonadati</taxon>
        <taxon>Bacteroidota</taxon>
        <taxon>Cytophagia</taxon>
        <taxon>Cytophagales</taxon>
        <taxon>Catalimonadaceae</taxon>
        <taxon>Catalinimonas</taxon>
    </lineage>
</organism>
<dbReference type="GO" id="GO:0016020">
    <property type="term" value="C:membrane"/>
    <property type="evidence" value="ECO:0007669"/>
    <property type="project" value="UniProtKB-SubCell"/>
</dbReference>
<reference evidence="7 8" key="1">
    <citation type="submission" date="2016-10" db="EMBL/GenBank/DDBJ databases">
        <authorList>
            <person name="de Groot N.N."/>
        </authorList>
    </citation>
    <scope>NUCLEOTIDE SEQUENCE [LARGE SCALE GENOMIC DNA]</scope>
    <source>
        <strain evidence="7 8">DSM 25186</strain>
    </source>
</reference>
<evidence type="ECO:0000313" key="8">
    <source>
        <dbReference type="Proteomes" id="UP000198510"/>
    </source>
</evidence>
<dbReference type="GO" id="GO:0033013">
    <property type="term" value="P:tetrapyrrole metabolic process"/>
    <property type="evidence" value="ECO:0007669"/>
    <property type="project" value="UniProtKB-ARBA"/>
</dbReference>
<feature type="transmembrane region" description="Helical" evidence="6">
    <location>
        <begin position="112"/>
        <end position="129"/>
    </location>
</feature>
<dbReference type="RefSeq" id="WP_089686494.1">
    <property type="nucleotide sequence ID" value="NZ_FNFO01000011.1"/>
</dbReference>
<dbReference type="AlphaFoldDB" id="A0A1G9R3N7"/>
<feature type="transmembrane region" description="Helical" evidence="6">
    <location>
        <begin position="49"/>
        <end position="75"/>
    </location>
</feature>
<accession>A0A1G9R3N7</accession>
<protein>
    <submittedName>
        <fullName evidence="7">Tryptophan-rich sensory protein (Benzodiazepine receptor homolog)</fullName>
    </submittedName>
</protein>
<dbReference type="InterPro" id="IPR004307">
    <property type="entry name" value="TspO_MBR"/>
</dbReference>
<keyword evidence="4 6" id="KW-1133">Transmembrane helix</keyword>
<name>A0A1G9R3N7_9BACT</name>
<dbReference type="OrthoDB" id="9795496at2"/>
<evidence type="ECO:0000256" key="3">
    <source>
        <dbReference type="ARBA" id="ARBA00022692"/>
    </source>
</evidence>
<keyword evidence="5 6" id="KW-0472">Membrane</keyword>
<comment type="subcellular location">
    <subcellularLocation>
        <location evidence="1">Membrane</location>
        <topology evidence="1">Multi-pass membrane protein</topology>
    </subcellularLocation>
</comment>
<dbReference type="InterPro" id="IPR038330">
    <property type="entry name" value="TspO/MBR-related_sf"/>
</dbReference>
<evidence type="ECO:0000256" key="4">
    <source>
        <dbReference type="ARBA" id="ARBA00022989"/>
    </source>
</evidence>
<gene>
    <name evidence="7" type="ORF">SAMN05421823_11121</name>
</gene>
<dbReference type="STRING" id="1075417.SAMN05421823_11121"/>
<dbReference type="Gene3D" id="1.20.1260.100">
    <property type="entry name" value="TspO/MBR protein"/>
    <property type="match status" value="1"/>
</dbReference>
<keyword evidence="7" id="KW-0675">Receptor</keyword>
<dbReference type="CDD" id="cd15904">
    <property type="entry name" value="TSPO_MBR"/>
    <property type="match status" value="1"/>
</dbReference>
<evidence type="ECO:0000256" key="2">
    <source>
        <dbReference type="ARBA" id="ARBA00007524"/>
    </source>
</evidence>
<dbReference type="PANTHER" id="PTHR10057:SF0">
    <property type="entry name" value="TRANSLOCATOR PROTEIN"/>
    <property type="match status" value="1"/>
</dbReference>
<evidence type="ECO:0000256" key="1">
    <source>
        <dbReference type="ARBA" id="ARBA00004141"/>
    </source>
</evidence>
<evidence type="ECO:0000256" key="6">
    <source>
        <dbReference type="SAM" id="Phobius"/>
    </source>
</evidence>
<feature type="transmembrane region" description="Helical" evidence="6">
    <location>
        <begin position="87"/>
        <end position="106"/>
    </location>
</feature>